<evidence type="ECO:0000313" key="1">
    <source>
        <dbReference type="EMBL" id="CAI2196095.1"/>
    </source>
</evidence>
<feature type="non-terminal residue" evidence="1">
    <location>
        <position position="81"/>
    </location>
</feature>
<gene>
    <name evidence="1" type="ORF">FWILDA_LOCUS17406</name>
</gene>
<protein>
    <submittedName>
        <fullName evidence="1">3992_t:CDS:1</fullName>
    </submittedName>
</protein>
<dbReference type="EMBL" id="CAMKVN010013634">
    <property type="protein sequence ID" value="CAI2196095.1"/>
    <property type="molecule type" value="Genomic_DNA"/>
</dbReference>
<name>A0A9W4X5B3_9GLOM</name>
<sequence length="81" mass="9248">GWNLGNNQPVIGKLRRSDNNSTIIQHFLPSHNQHRKTILNECNECQIHNPNTILPSNVNTSHNLCFTDLPLNLCFTIPVNY</sequence>
<accession>A0A9W4X5B3</accession>
<dbReference type="Proteomes" id="UP001153678">
    <property type="component" value="Unassembled WGS sequence"/>
</dbReference>
<evidence type="ECO:0000313" key="2">
    <source>
        <dbReference type="Proteomes" id="UP001153678"/>
    </source>
</evidence>
<organism evidence="1 2">
    <name type="scientific">Funneliformis geosporum</name>
    <dbReference type="NCBI Taxonomy" id="1117311"/>
    <lineage>
        <taxon>Eukaryota</taxon>
        <taxon>Fungi</taxon>
        <taxon>Fungi incertae sedis</taxon>
        <taxon>Mucoromycota</taxon>
        <taxon>Glomeromycotina</taxon>
        <taxon>Glomeromycetes</taxon>
        <taxon>Glomerales</taxon>
        <taxon>Glomeraceae</taxon>
        <taxon>Funneliformis</taxon>
    </lineage>
</organism>
<reference evidence="1" key="1">
    <citation type="submission" date="2022-08" db="EMBL/GenBank/DDBJ databases">
        <authorList>
            <person name="Kallberg Y."/>
            <person name="Tangrot J."/>
            <person name="Rosling A."/>
        </authorList>
    </citation>
    <scope>NUCLEOTIDE SEQUENCE</scope>
    <source>
        <strain evidence="1">Wild A</strain>
    </source>
</reference>
<comment type="caution">
    <text evidence="1">The sequence shown here is derived from an EMBL/GenBank/DDBJ whole genome shotgun (WGS) entry which is preliminary data.</text>
</comment>
<feature type="non-terminal residue" evidence="1">
    <location>
        <position position="1"/>
    </location>
</feature>
<dbReference type="AlphaFoldDB" id="A0A9W4X5B3"/>
<proteinExistence type="predicted"/>
<keyword evidence="2" id="KW-1185">Reference proteome</keyword>